<accession>A0A3M2LBJ4</accession>
<dbReference type="InterPro" id="IPR015943">
    <property type="entry name" value="WD40/YVTN_repeat-like_dom_sf"/>
</dbReference>
<evidence type="ECO:0000313" key="2">
    <source>
        <dbReference type="Proteomes" id="UP000278673"/>
    </source>
</evidence>
<reference evidence="1 2" key="1">
    <citation type="submission" date="2018-10" db="EMBL/GenBank/DDBJ databases">
        <title>Isolation, diversity and antifungal activity of actinobacteria from wheat.</title>
        <authorList>
            <person name="Han C."/>
        </authorList>
    </citation>
    <scope>NUCLEOTIDE SEQUENCE [LARGE SCALE GENOMIC DNA]</scope>
    <source>
        <strain evidence="1 2">NEAU-YY642</strain>
    </source>
</reference>
<evidence type="ECO:0008006" key="3">
    <source>
        <dbReference type="Google" id="ProtNLM"/>
    </source>
</evidence>
<keyword evidence="2" id="KW-1185">Reference proteome</keyword>
<dbReference type="AlphaFoldDB" id="A0A3M2LBJ4"/>
<comment type="caution">
    <text evidence="1">The sequence shown here is derived from an EMBL/GenBank/DDBJ whole genome shotgun (WGS) entry which is preliminary data.</text>
</comment>
<organism evidence="1 2">
    <name type="scientific">Streptomyces triticirhizae</name>
    <dbReference type="NCBI Taxonomy" id="2483353"/>
    <lineage>
        <taxon>Bacteria</taxon>
        <taxon>Bacillati</taxon>
        <taxon>Actinomycetota</taxon>
        <taxon>Actinomycetes</taxon>
        <taxon>Kitasatosporales</taxon>
        <taxon>Streptomycetaceae</taxon>
        <taxon>Streptomyces</taxon>
    </lineage>
</organism>
<dbReference type="EMBL" id="RFFJ01000208">
    <property type="protein sequence ID" value="RMI32028.1"/>
    <property type="molecule type" value="Genomic_DNA"/>
</dbReference>
<dbReference type="Gene3D" id="2.130.10.10">
    <property type="entry name" value="YVTN repeat-like/Quinoprotein amine dehydrogenase"/>
    <property type="match status" value="1"/>
</dbReference>
<protein>
    <recommendedName>
        <fullName evidence="3">PQQ-binding-like beta-propeller repeat protein</fullName>
    </recommendedName>
</protein>
<sequence>MAMVGVVLLALLTVWVVVFSREDGDTVEADATTLPAETREETPRELAELWAAPAVLAPVRGAGAELIRVWPHGETVTVVTAAAVRGYLTVDGREAWDAEPPPGAGKPCATAPRANTAGLGALLYETADGGCSVLAVVDVATGEIRWWRQLVAGGAPVDAGGVAVVVGENTVSAGLDAGGAPDAFHRFAVADGTPLPLPQPPTEQADAGCPDGRRHPVTARQRGNRLVVLSRCQNDPLARELSVYDADTGDWEWTHIGERDIALDADAVVAGDPVLLIQGTGSERELVAYAESGQALWHRPLGATGEDAAPRPGPLPGEHSVVAGQTLVTRYQPAPDAEVPADVWPLAGYELATGEQRWTIELAVETQLLGLDPAGRPLLAEPTGDDLLQVLALDPANGETAPLGTVALSPDRAYDRQYAALDENQLYLLTAMSAPTQKLRLHAYER</sequence>
<dbReference type="Proteomes" id="UP000278673">
    <property type="component" value="Unassembled WGS sequence"/>
</dbReference>
<proteinExistence type="predicted"/>
<dbReference type="InterPro" id="IPR011047">
    <property type="entry name" value="Quinoprotein_ADH-like_sf"/>
</dbReference>
<name>A0A3M2LBJ4_9ACTN</name>
<evidence type="ECO:0000313" key="1">
    <source>
        <dbReference type="EMBL" id="RMI32028.1"/>
    </source>
</evidence>
<gene>
    <name evidence="1" type="ORF">EBN88_25425</name>
</gene>
<dbReference type="SUPFAM" id="SSF50998">
    <property type="entry name" value="Quinoprotein alcohol dehydrogenase-like"/>
    <property type="match status" value="1"/>
</dbReference>